<name>A0A4W4FGX6_ELEEL</name>
<gene>
    <name evidence="6" type="primary">LGR6</name>
</gene>
<dbReference type="PROSITE" id="PS51450">
    <property type="entry name" value="LRR"/>
    <property type="match status" value="1"/>
</dbReference>
<dbReference type="SMART" id="SM00013">
    <property type="entry name" value="LRRNT"/>
    <property type="match status" value="1"/>
</dbReference>
<dbReference type="InterPro" id="IPR050467">
    <property type="entry name" value="LRFN"/>
</dbReference>
<feature type="signal peptide" evidence="4">
    <location>
        <begin position="1"/>
        <end position="18"/>
    </location>
</feature>
<keyword evidence="2 4" id="KW-0732">Signal</keyword>
<dbReference type="AlphaFoldDB" id="A0A4W4FGX6"/>
<organism evidence="6 7">
    <name type="scientific">Electrophorus electricus</name>
    <name type="common">Electric eel</name>
    <name type="synonym">Gymnotus electricus</name>
    <dbReference type="NCBI Taxonomy" id="8005"/>
    <lineage>
        <taxon>Eukaryota</taxon>
        <taxon>Metazoa</taxon>
        <taxon>Chordata</taxon>
        <taxon>Craniata</taxon>
        <taxon>Vertebrata</taxon>
        <taxon>Euteleostomi</taxon>
        <taxon>Actinopterygii</taxon>
        <taxon>Neopterygii</taxon>
        <taxon>Teleostei</taxon>
        <taxon>Ostariophysi</taxon>
        <taxon>Gymnotiformes</taxon>
        <taxon>Gymnotoidei</taxon>
        <taxon>Gymnotidae</taxon>
        <taxon>Electrophorus</taxon>
    </lineage>
</organism>
<dbReference type="SMART" id="SM00369">
    <property type="entry name" value="LRR_TYP"/>
    <property type="match status" value="4"/>
</dbReference>
<reference evidence="6" key="4">
    <citation type="submission" date="2025-08" db="UniProtKB">
        <authorList>
            <consortium name="Ensembl"/>
        </authorList>
    </citation>
    <scope>IDENTIFICATION</scope>
</reference>
<reference evidence="6" key="5">
    <citation type="submission" date="2025-09" db="UniProtKB">
        <authorList>
            <consortium name="Ensembl"/>
        </authorList>
    </citation>
    <scope>IDENTIFICATION</scope>
</reference>
<reference evidence="7" key="1">
    <citation type="journal article" date="2014" name="Science">
        <title>Nonhuman genetics. Genomic basis for the convergent evolution of electric organs.</title>
        <authorList>
            <person name="Gallant J.R."/>
            <person name="Traeger L.L."/>
            <person name="Volkening J.D."/>
            <person name="Moffett H."/>
            <person name="Chen P.H."/>
            <person name="Novina C.D."/>
            <person name="Phillips G.N.Jr."/>
            <person name="Anand R."/>
            <person name="Wells G.B."/>
            <person name="Pinch M."/>
            <person name="Guth R."/>
            <person name="Unguez G.A."/>
            <person name="Albert J.S."/>
            <person name="Zakon H.H."/>
            <person name="Samanta M.P."/>
            <person name="Sussman M.R."/>
        </authorList>
    </citation>
    <scope>NUCLEOTIDE SEQUENCE [LARGE SCALE GENOMIC DNA]</scope>
</reference>
<dbReference type="Pfam" id="PF00560">
    <property type="entry name" value="LRR_1"/>
    <property type="match status" value="1"/>
</dbReference>
<sequence length="159" mass="17248">MLLGLLLLIGLLSVGSQGLPGRGVKVCPSPCTCEEEGLLLLVDCSELGLLAVPEDLSPFTSYLDLSMNSISEIEPNAFHNLPFLTELRLDANLITEVPAQVFSGMRSLRHLWLDDNALTEIPASALSDLSSLQAMTLALNRITHISDYAFRNLTNLVVL</sequence>
<dbReference type="Proteomes" id="UP000314983">
    <property type="component" value="Chromosome 24"/>
</dbReference>
<dbReference type="PANTHER" id="PTHR45842">
    <property type="entry name" value="SYNAPTIC ADHESION-LIKE MOLECULE SALM"/>
    <property type="match status" value="1"/>
</dbReference>
<accession>A0A4W4FGX6</accession>
<proteinExistence type="predicted"/>
<feature type="domain" description="LRRNT" evidence="5">
    <location>
        <begin position="26"/>
        <end position="62"/>
    </location>
</feature>
<evidence type="ECO:0000256" key="2">
    <source>
        <dbReference type="ARBA" id="ARBA00022729"/>
    </source>
</evidence>
<dbReference type="InterPro" id="IPR003591">
    <property type="entry name" value="Leu-rich_rpt_typical-subtyp"/>
</dbReference>
<keyword evidence="1" id="KW-0433">Leucine-rich repeat</keyword>
<dbReference type="InterPro" id="IPR001611">
    <property type="entry name" value="Leu-rich_rpt"/>
</dbReference>
<dbReference type="GeneTree" id="ENSGT00940000159939"/>
<feature type="chain" id="PRO_5021286787" description="LRRNT domain-containing protein" evidence="4">
    <location>
        <begin position="19"/>
        <end position="159"/>
    </location>
</feature>
<dbReference type="Gene3D" id="3.80.10.10">
    <property type="entry name" value="Ribonuclease Inhibitor"/>
    <property type="match status" value="1"/>
</dbReference>
<dbReference type="Pfam" id="PF13855">
    <property type="entry name" value="LRR_8"/>
    <property type="match status" value="1"/>
</dbReference>
<evidence type="ECO:0000256" key="1">
    <source>
        <dbReference type="ARBA" id="ARBA00022614"/>
    </source>
</evidence>
<reference evidence="7" key="2">
    <citation type="journal article" date="2017" name="Sci. Adv.">
        <title>A tail of two voltages: Proteomic comparison of the three electric organs of the electric eel.</title>
        <authorList>
            <person name="Traeger L.L."/>
            <person name="Sabat G."/>
            <person name="Barrett-Wilt G.A."/>
            <person name="Wells G.B."/>
            <person name="Sussman M.R."/>
        </authorList>
    </citation>
    <scope>NUCLEOTIDE SEQUENCE [LARGE SCALE GENOMIC DNA]</scope>
</reference>
<keyword evidence="7" id="KW-1185">Reference proteome</keyword>
<dbReference type="InterPro" id="IPR032675">
    <property type="entry name" value="LRR_dom_sf"/>
</dbReference>
<dbReference type="SUPFAM" id="SSF52058">
    <property type="entry name" value="L domain-like"/>
    <property type="match status" value="1"/>
</dbReference>
<evidence type="ECO:0000259" key="5">
    <source>
        <dbReference type="SMART" id="SM00013"/>
    </source>
</evidence>
<evidence type="ECO:0000313" key="7">
    <source>
        <dbReference type="Proteomes" id="UP000314983"/>
    </source>
</evidence>
<dbReference type="Pfam" id="PF01462">
    <property type="entry name" value="LRRNT"/>
    <property type="match status" value="1"/>
</dbReference>
<evidence type="ECO:0000313" key="6">
    <source>
        <dbReference type="Ensembl" id="ENSEEEP00000023373.1"/>
    </source>
</evidence>
<dbReference type="InterPro" id="IPR000372">
    <property type="entry name" value="LRRNT"/>
</dbReference>
<protein>
    <recommendedName>
        <fullName evidence="5">LRRNT domain-containing protein</fullName>
    </recommendedName>
</protein>
<reference evidence="6" key="3">
    <citation type="submission" date="2020-05" db="EMBL/GenBank/DDBJ databases">
        <title>Electrophorus electricus (electric eel) genome, fEleEle1, primary haplotype.</title>
        <authorList>
            <person name="Myers G."/>
            <person name="Meyer A."/>
            <person name="Fedrigo O."/>
            <person name="Formenti G."/>
            <person name="Rhie A."/>
            <person name="Tracey A."/>
            <person name="Sims Y."/>
            <person name="Jarvis E.D."/>
        </authorList>
    </citation>
    <scope>NUCLEOTIDE SEQUENCE [LARGE SCALE GENOMIC DNA]</scope>
</reference>
<evidence type="ECO:0000256" key="3">
    <source>
        <dbReference type="ARBA" id="ARBA00022737"/>
    </source>
</evidence>
<dbReference type="Ensembl" id="ENSEEET00000023636.2">
    <property type="protein sequence ID" value="ENSEEEP00000023373.1"/>
    <property type="gene ID" value="ENSEEEG00000011320.2"/>
</dbReference>
<keyword evidence="3" id="KW-0677">Repeat</keyword>
<evidence type="ECO:0000256" key="4">
    <source>
        <dbReference type="SAM" id="SignalP"/>
    </source>
</evidence>